<evidence type="ECO:0000256" key="3">
    <source>
        <dbReference type="PIRSR" id="PIRSR633199-1"/>
    </source>
</evidence>
<reference evidence="4" key="1">
    <citation type="submission" date="2020-12" db="EMBL/GenBank/DDBJ databases">
        <title>Bacterial taxonomy.</title>
        <authorList>
            <person name="Pan X."/>
        </authorList>
    </citation>
    <scope>NUCLEOTIDE SEQUENCE</scope>
    <source>
        <strain evidence="4">M0105</strain>
    </source>
</reference>
<dbReference type="SUPFAM" id="SSF55909">
    <property type="entry name" value="Pentein"/>
    <property type="match status" value="1"/>
</dbReference>
<gene>
    <name evidence="4" type="ORF">H0I76_17650</name>
</gene>
<evidence type="ECO:0000256" key="2">
    <source>
        <dbReference type="ARBA" id="ARBA00022801"/>
    </source>
</evidence>
<evidence type="ECO:0000313" key="5">
    <source>
        <dbReference type="Proteomes" id="UP000655420"/>
    </source>
</evidence>
<dbReference type="InterPro" id="IPR033199">
    <property type="entry name" value="DDAH-like"/>
</dbReference>
<dbReference type="AlphaFoldDB" id="A0A8J7MAX1"/>
<dbReference type="GO" id="GO:0000052">
    <property type="term" value="P:citrulline metabolic process"/>
    <property type="evidence" value="ECO:0007669"/>
    <property type="project" value="TreeGrafter"/>
</dbReference>
<feature type="active site" description="Proton donor" evidence="3">
    <location>
        <position position="217"/>
    </location>
</feature>
<comment type="caution">
    <text evidence="4">The sequence shown here is derived from an EMBL/GenBank/DDBJ whole genome shotgun (WGS) entry which is preliminary data.</text>
</comment>
<dbReference type="PANTHER" id="PTHR12737:SF9">
    <property type="entry name" value="DIMETHYLARGININASE"/>
    <property type="match status" value="1"/>
</dbReference>
<dbReference type="GO" id="GO:0016403">
    <property type="term" value="F:dimethylargininase activity"/>
    <property type="evidence" value="ECO:0007669"/>
    <property type="project" value="TreeGrafter"/>
</dbReference>
<dbReference type="PANTHER" id="PTHR12737">
    <property type="entry name" value="DIMETHYLARGININE DIMETHYLAMINOHYDROLASE"/>
    <property type="match status" value="1"/>
</dbReference>
<keyword evidence="5" id="KW-1185">Reference proteome</keyword>
<dbReference type="RefSeq" id="WP_200613026.1">
    <property type="nucleotide sequence ID" value="NZ_JAEHHL010000013.1"/>
</dbReference>
<dbReference type="GO" id="GO:0006525">
    <property type="term" value="P:arginine metabolic process"/>
    <property type="evidence" value="ECO:0007669"/>
    <property type="project" value="TreeGrafter"/>
</dbReference>
<dbReference type="EMBL" id="JAEHHL010000013">
    <property type="protein sequence ID" value="MBK0401025.1"/>
    <property type="molecule type" value="Genomic_DNA"/>
</dbReference>
<protein>
    <recommendedName>
        <fullName evidence="6">Amidinotransferase</fullName>
    </recommendedName>
</protein>
<feature type="active site" description="Nucleophile" evidence="3">
    <location>
        <position position="313"/>
    </location>
</feature>
<dbReference type="GO" id="GO:0016597">
    <property type="term" value="F:amino acid binding"/>
    <property type="evidence" value="ECO:0007669"/>
    <property type="project" value="TreeGrafter"/>
</dbReference>
<sequence length="323" mass="33618">MAEDMPGAAEGTSFGTAAYGGEAWSPRTAPHAAEIGTHWAECGIANEWAPLGCVLVSAPGPALAAASNEADRNQLLAPVDLARAADEHARMAQAYRDAGVTVLEVPPSATHPNQMFCADLFVMTPEGAILARPASTVRAGEEVAVAACLAAARVPVLMTLRGEATFEGADLMWLDAHCVLVARGLRTNDAAIAQIAGLLGQMGVETIAVDLPFGTMHLMGMLRILDRDLAVAWPRRTPHAAVVALRARGFRVAFLPDLGEADTNTAMNVVTLGPRRILMPASPAARAFYEGLGVEVTETPTAELRKAAGAVGCLTGVVARARG</sequence>
<organism evidence="4 5">
    <name type="scientific">Thermohalobaculum xanthum</name>
    <dbReference type="NCBI Taxonomy" id="2753746"/>
    <lineage>
        <taxon>Bacteria</taxon>
        <taxon>Pseudomonadati</taxon>
        <taxon>Pseudomonadota</taxon>
        <taxon>Alphaproteobacteria</taxon>
        <taxon>Rhodobacterales</taxon>
        <taxon>Paracoccaceae</taxon>
        <taxon>Thermohalobaculum</taxon>
    </lineage>
</organism>
<evidence type="ECO:0008006" key="6">
    <source>
        <dbReference type="Google" id="ProtNLM"/>
    </source>
</evidence>
<evidence type="ECO:0000313" key="4">
    <source>
        <dbReference type="EMBL" id="MBK0401025.1"/>
    </source>
</evidence>
<dbReference type="Proteomes" id="UP000655420">
    <property type="component" value="Unassembled WGS sequence"/>
</dbReference>
<evidence type="ECO:0000256" key="1">
    <source>
        <dbReference type="ARBA" id="ARBA00008532"/>
    </source>
</evidence>
<comment type="similarity">
    <text evidence="1">Belongs to the DDAH family.</text>
</comment>
<dbReference type="Gene3D" id="3.75.10.10">
    <property type="entry name" value="L-arginine/glycine Amidinotransferase, Chain A"/>
    <property type="match status" value="1"/>
</dbReference>
<name>A0A8J7MAX1_9RHOB</name>
<proteinExistence type="inferred from homology"/>
<accession>A0A8J7MAX1</accession>
<keyword evidence="2" id="KW-0378">Hydrolase</keyword>
<dbReference type="GO" id="GO:0045429">
    <property type="term" value="P:positive regulation of nitric oxide biosynthetic process"/>
    <property type="evidence" value="ECO:0007669"/>
    <property type="project" value="TreeGrafter"/>
</dbReference>
<dbReference type="Pfam" id="PF19420">
    <property type="entry name" value="DDAH_eukar"/>
    <property type="match status" value="1"/>
</dbReference>